<reference evidence="2" key="1">
    <citation type="submission" date="2012-12" db="EMBL/GenBank/DDBJ databases">
        <title>Identification and characterization of a phenylalanine ammonia-lyase gene family in Isatis indigotica Fort.</title>
        <authorList>
            <person name="Liu Q."/>
            <person name="Chen J."/>
            <person name="Zhou X."/>
            <person name="Di P."/>
            <person name="Xiao Y."/>
            <person name="Xuan H."/>
            <person name="Zhang L."/>
            <person name="Chen W."/>
        </authorList>
    </citation>
    <scope>NUCLEOTIDE SEQUENCE</scope>
    <source>
        <tissue evidence="2">Salivary gland</tissue>
    </source>
</reference>
<feature type="domain" description="PiggyBac transposable element-derived protein" evidence="1">
    <location>
        <begin position="6"/>
        <end position="60"/>
    </location>
</feature>
<sequence length="77" mass="8813">MHYFVIYEGKGTATNHELGISGDIVRDLVRDLPQGINHKVFFDNWFSSLRLVDHLKKRATCQGELSGQTELKNAPWL</sequence>
<dbReference type="EMBL" id="GADI01004155">
    <property type="protein sequence ID" value="JAA69653.1"/>
    <property type="molecule type" value="mRNA"/>
</dbReference>
<dbReference type="Pfam" id="PF13843">
    <property type="entry name" value="DDE_Tnp_1_7"/>
    <property type="match status" value="1"/>
</dbReference>
<dbReference type="AlphaFoldDB" id="A0A0K8RFP4"/>
<dbReference type="InterPro" id="IPR029526">
    <property type="entry name" value="PGBD"/>
</dbReference>
<protein>
    <submittedName>
        <fullName evidence="2">Putative piggybac transposable element-derived</fullName>
    </submittedName>
</protein>
<evidence type="ECO:0000313" key="2">
    <source>
        <dbReference type="EMBL" id="JAA69653.1"/>
    </source>
</evidence>
<evidence type="ECO:0000259" key="1">
    <source>
        <dbReference type="Pfam" id="PF13843"/>
    </source>
</evidence>
<accession>A0A0K8RFP4</accession>
<proteinExistence type="evidence at transcript level"/>
<name>A0A0K8RFP4_IXORI</name>
<organism evidence="2">
    <name type="scientific">Ixodes ricinus</name>
    <name type="common">Common tick</name>
    <name type="synonym">Acarus ricinus</name>
    <dbReference type="NCBI Taxonomy" id="34613"/>
    <lineage>
        <taxon>Eukaryota</taxon>
        <taxon>Metazoa</taxon>
        <taxon>Ecdysozoa</taxon>
        <taxon>Arthropoda</taxon>
        <taxon>Chelicerata</taxon>
        <taxon>Arachnida</taxon>
        <taxon>Acari</taxon>
        <taxon>Parasitiformes</taxon>
        <taxon>Ixodida</taxon>
        <taxon>Ixodoidea</taxon>
        <taxon>Ixodidae</taxon>
        <taxon>Ixodinae</taxon>
        <taxon>Ixodes</taxon>
    </lineage>
</organism>